<dbReference type="PROSITE" id="PS51296">
    <property type="entry name" value="RIESKE"/>
    <property type="match status" value="1"/>
</dbReference>
<reference evidence="9 11" key="2">
    <citation type="submission" date="2019-01" db="EMBL/GenBank/DDBJ databases">
        <title>Anoxybacillus flavithermus in powdered infant formula.</title>
        <authorList>
            <person name="Rhee M.S."/>
            <person name="Choi I.-G."/>
            <person name="Cho T.J."/>
            <person name="Park B."/>
        </authorList>
    </citation>
    <scope>NUCLEOTIDE SEQUENCE [LARGE SCALE GENOMIC DNA]</scope>
    <source>
        <strain evidence="9 11">FHS-PPAM212</strain>
    </source>
</reference>
<evidence type="ECO:0000313" key="8">
    <source>
        <dbReference type="EMBL" id="OAO76265.1"/>
    </source>
</evidence>
<keyword evidence="5" id="KW-0411">Iron-sulfur</keyword>
<keyword evidence="6" id="KW-0534">Nitrate assimilation</keyword>
<keyword evidence="3" id="KW-0560">Oxidoreductase</keyword>
<dbReference type="NCBIfam" id="TIGR02378">
    <property type="entry name" value="nirD_assim_sml"/>
    <property type="match status" value="1"/>
</dbReference>
<dbReference type="InterPro" id="IPR017941">
    <property type="entry name" value="Rieske_2Fe-2S"/>
</dbReference>
<feature type="domain" description="Rieske" evidence="7">
    <location>
        <begin position="8"/>
        <end position="104"/>
    </location>
</feature>
<gene>
    <name evidence="9" type="primary">nirD</name>
    <name evidence="9" type="ORF">EA138_13205</name>
    <name evidence="8" type="ORF">TAF16_2762</name>
</gene>
<dbReference type="Proteomes" id="UP000078336">
    <property type="component" value="Unassembled WGS sequence"/>
</dbReference>
<accession>A0A178TSG9</accession>
<evidence type="ECO:0000259" key="7">
    <source>
        <dbReference type="PROSITE" id="PS51296"/>
    </source>
</evidence>
<dbReference type="RefSeq" id="WP_064214573.1">
    <property type="nucleotide sequence ID" value="NZ_JABJVA010000040.1"/>
</dbReference>
<reference evidence="8 10" key="1">
    <citation type="submission" date="2016-03" db="EMBL/GenBank/DDBJ databases">
        <title>Spore heat resistance.</title>
        <authorList>
            <person name="Boekhorst J."/>
            <person name="Berendsen E.M."/>
            <person name="Wells-Bennik M.H."/>
            <person name="Kuipers O.P."/>
        </authorList>
    </citation>
    <scope>NUCLEOTIDE SEQUENCE [LARGE SCALE GENOMIC DNA]</scope>
    <source>
        <strain evidence="8 10">AF16</strain>
    </source>
</reference>
<proteinExistence type="predicted"/>
<dbReference type="Proteomes" id="UP000286434">
    <property type="component" value="Unassembled WGS sequence"/>
</dbReference>
<dbReference type="GO" id="GO:0051537">
    <property type="term" value="F:2 iron, 2 sulfur cluster binding"/>
    <property type="evidence" value="ECO:0007669"/>
    <property type="project" value="UniProtKB-KW"/>
</dbReference>
<dbReference type="CDD" id="cd03530">
    <property type="entry name" value="Rieske_NirD_small_Bacillus"/>
    <property type="match status" value="1"/>
</dbReference>
<dbReference type="PATRIC" id="fig|33934.6.peg.1936"/>
<evidence type="ECO:0000313" key="10">
    <source>
        <dbReference type="Proteomes" id="UP000078336"/>
    </source>
</evidence>
<evidence type="ECO:0000256" key="1">
    <source>
        <dbReference type="ARBA" id="ARBA00022714"/>
    </source>
</evidence>
<evidence type="ECO:0000256" key="4">
    <source>
        <dbReference type="ARBA" id="ARBA00023004"/>
    </source>
</evidence>
<comment type="caution">
    <text evidence="8">The sequence shown here is derived from an EMBL/GenBank/DDBJ whole genome shotgun (WGS) entry which is preliminary data.</text>
</comment>
<dbReference type="GO" id="GO:0042128">
    <property type="term" value="P:nitrate assimilation"/>
    <property type="evidence" value="ECO:0007669"/>
    <property type="project" value="UniProtKB-KW"/>
</dbReference>
<evidence type="ECO:0000313" key="9">
    <source>
        <dbReference type="EMBL" id="RWU07899.1"/>
    </source>
</evidence>
<keyword evidence="10" id="KW-1185">Reference proteome</keyword>
<name>A0A178TSG9_9BACL</name>
<dbReference type="EMBL" id="SBBW01000096">
    <property type="protein sequence ID" value="RWU07899.1"/>
    <property type="molecule type" value="Genomic_DNA"/>
</dbReference>
<dbReference type="GO" id="GO:0008942">
    <property type="term" value="F:nitrite reductase [NAD(P)H] activity"/>
    <property type="evidence" value="ECO:0007669"/>
    <property type="project" value="InterPro"/>
</dbReference>
<evidence type="ECO:0000313" key="11">
    <source>
        <dbReference type="Proteomes" id="UP000286434"/>
    </source>
</evidence>
<dbReference type="GO" id="GO:0016705">
    <property type="term" value="F:oxidoreductase activity, acting on paired donors, with incorporation or reduction of molecular oxygen"/>
    <property type="evidence" value="ECO:0007669"/>
    <property type="project" value="UniProtKB-ARBA"/>
</dbReference>
<protein>
    <submittedName>
        <fullName evidence="8">Nitrite reductase (NAD(P)H) small subunit</fullName>
    </submittedName>
    <submittedName>
        <fullName evidence="9">Nitrite reductase small subunit NirD</fullName>
    </submittedName>
</protein>
<keyword evidence="2" id="KW-0479">Metal-binding</keyword>
<sequence>MNKTVTRVLVAKYDELPVRVGQAIKIGEHEIALFRLSNGDVRALENKSPHPKGGVLSEGLVSGEYVFCPLYDWKISLIDGKVQEPDQGQVKTYQVEIDGDHVYIVF</sequence>
<dbReference type="InterPro" id="IPR036922">
    <property type="entry name" value="Rieske_2Fe-2S_sf"/>
</dbReference>
<dbReference type="InterPro" id="IPR012748">
    <property type="entry name" value="Rieske-like_NirD"/>
</dbReference>
<dbReference type="SUPFAM" id="SSF50022">
    <property type="entry name" value="ISP domain"/>
    <property type="match status" value="1"/>
</dbReference>
<dbReference type="GO" id="GO:0004497">
    <property type="term" value="F:monooxygenase activity"/>
    <property type="evidence" value="ECO:0007669"/>
    <property type="project" value="UniProtKB-ARBA"/>
</dbReference>
<dbReference type="OrthoDB" id="593800at2"/>
<evidence type="ECO:0000256" key="5">
    <source>
        <dbReference type="ARBA" id="ARBA00023014"/>
    </source>
</evidence>
<organism evidence="8 10">
    <name type="scientific">Anoxybacillus flavithermus</name>
    <dbReference type="NCBI Taxonomy" id="33934"/>
    <lineage>
        <taxon>Bacteria</taxon>
        <taxon>Bacillati</taxon>
        <taxon>Bacillota</taxon>
        <taxon>Bacilli</taxon>
        <taxon>Bacillales</taxon>
        <taxon>Anoxybacillaceae</taxon>
        <taxon>Anoxybacillus</taxon>
    </lineage>
</organism>
<dbReference type="EMBL" id="LUCQ01000176">
    <property type="protein sequence ID" value="OAO76265.1"/>
    <property type="molecule type" value="Genomic_DNA"/>
</dbReference>
<evidence type="ECO:0000256" key="2">
    <source>
        <dbReference type="ARBA" id="ARBA00022723"/>
    </source>
</evidence>
<dbReference type="Gene3D" id="2.102.10.10">
    <property type="entry name" value="Rieske [2Fe-2S] iron-sulphur domain"/>
    <property type="match status" value="1"/>
</dbReference>
<dbReference type="AlphaFoldDB" id="A0A178TSG9"/>
<keyword evidence="1" id="KW-0001">2Fe-2S</keyword>
<evidence type="ECO:0000256" key="6">
    <source>
        <dbReference type="ARBA" id="ARBA00023063"/>
    </source>
</evidence>
<dbReference type="Pfam" id="PF13806">
    <property type="entry name" value="Rieske_2"/>
    <property type="match status" value="1"/>
</dbReference>
<keyword evidence="4" id="KW-0408">Iron</keyword>
<dbReference type="GO" id="GO:0046872">
    <property type="term" value="F:metal ion binding"/>
    <property type="evidence" value="ECO:0007669"/>
    <property type="project" value="UniProtKB-KW"/>
</dbReference>
<evidence type="ECO:0000256" key="3">
    <source>
        <dbReference type="ARBA" id="ARBA00023002"/>
    </source>
</evidence>